<comment type="caution">
    <text evidence="1">The sequence shown here is derived from an EMBL/GenBank/DDBJ whole genome shotgun (WGS) entry which is preliminary data.</text>
</comment>
<keyword evidence="2" id="KW-1185">Reference proteome</keyword>
<dbReference type="Proteomes" id="UP000825729">
    <property type="component" value="Unassembled WGS sequence"/>
</dbReference>
<reference evidence="1 2" key="1">
    <citation type="submission" date="2021-07" db="EMBL/GenBank/DDBJ databases">
        <title>The Aristolochia fimbriata genome: insights into angiosperm evolution, floral development and chemical biosynthesis.</title>
        <authorList>
            <person name="Jiao Y."/>
        </authorList>
    </citation>
    <scope>NUCLEOTIDE SEQUENCE [LARGE SCALE GENOMIC DNA]</scope>
    <source>
        <strain evidence="1">IBCAS-2021</strain>
        <tissue evidence="1">Leaf</tissue>
    </source>
</reference>
<dbReference type="PANTHER" id="PTHR46993">
    <property type="entry name" value="MYB TRANSCRIPTION FACTOR"/>
    <property type="match status" value="1"/>
</dbReference>
<accession>A0AAV7EYT7</accession>
<protein>
    <submittedName>
        <fullName evidence="1">Uncharacterized protein</fullName>
    </submittedName>
</protein>
<proteinExistence type="predicted"/>
<organism evidence="1 2">
    <name type="scientific">Aristolochia fimbriata</name>
    <name type="common">White veined hardy Dutchman's pipe vine</name>
    <dbReference type="NCBI Taxonomy" id="158543"/>
    <lineage>
        <taxon>Eukaryota</taxon>
        <taxon>Viridiplantae</taxon>
        <taxon>Streptophyta</taxon>
        <taxon>Embryophyta</taxon>
        <taxon>Tracheophyta</taxon>
        <taxon>Spermatophyta</taxon>
        <taxon>Magnoliopsida</taxon>
        <taxon>Magnoliidae</taxon>
        <taxon>Piperales</taxon>
        <taxon>Aristolochiaceae</taxon>
        <taxon>Aristolochia</taxon>
    </lineage>
</organism>
<evidence type="ECO:0000313" key="2">
    <source>
        <dbReference type="Proteomes" id="UP000825729"/>
    </source>
</evidence>
<dbReference type="PANTHER" id="PTHR46993:SF6">
    <property type="entry name" value="MYB TRANSCRIPTION FACTOR"/>
    <property type="match status" value="1"/>
</dbReference>
<evidence type="ECO:0000313" key="1">
    <source>
        <dbReference type="EMBL" id="KAG9453579.1"/>
    </source>
</evidence>
<gene>
    <name evidence="1" type="ORF">H6P81_006483</name>
</gene>
<name>A0AAV7EYT7_ARIFI</name>
<dbReference type="AlphaFoldDB" id="A0AAV7EYT7"/>
<sequence>MSRYKRRCPKEGGLVVSSQVPLLSSMDEKKTAWFLDFLIRQPLDDWVVHRLVSIQPVADGNISPEKYRLLILWGIHSDILKDSISEKMLESLEAYERLVHQKGGRALHSLKMAYHAVALQCCVRFLREEYGSFKEFACAVDGIWKGRVSALEMLDRCNFITDQLRKSKKEMVAALRNYGVRNRFLGNDARKGAMDSIKDFWEESMKEMGPPS</sequence>
<dbReference type="EMBL" id="JAINDJ010000003">
    <property type="protein sequence ID" value="KAG9453579.1"/>
    <property type="molecule type" value="Genomic_DNA"/>
</dbReference>